<evidence type="ECO:0000256" key="1">
    <source>
        <dbReference type="ARBA" id="ARBA00004141"/>
    </source>
</evidence>
<feature type="transmembrane region" description="Helical" evidence="5">
    <location>
        <begin position="170"/>
        <end position="192"/>
    </location>
</feature>
<keyword evidence="3 5" id="KW-1133">Transmembrane helix</keyword>
<dbReference type="Proteomes" id="UP001314205">
    <property type="component" value="Unassembled WGS sequence"/>
</dbReference>
<sequence length="481" mass="53824">MVLINNLIGNFGKYHLWLSIIILLNKFGVGLHQMAIIFLAPPVHYTCPNTNITCCYNPVYDKSVFSRTIITEWNLICENSWLKDFTQTLFQFGVLIGSLVLGAASDRYGRRPTLISAVIIESLTGVIASFLPDFWSFTIVRMMLGFSIGGILVIGFVIIMEYVGSKYRDILSALFHVPFSIGHISLAAFGYYITDYMYFQLAISVINIILLFYICVLPESPRWLLATNKTVKAISLMKRVAKINNLPLEDIPRLTELYQLEHKSVMKKGSLLDLFRTPNIRRNIIIMAFLWLVCSYCFYGVAQYISHLTGNIYVNVVASGSVSLCSCFVSIPLMKISKRKTLVIVFNVASSICLIVITFVPEGTYSVVLGCCGVFFTFIVFIVLYLYCSEMFPTVVRNAAIGISSMMARVGSMIAPFVAGLRPHGQWCAPVAFGVFPIIGAILCFMLPETKDCELLMTIEEGEALGRNQENQQQNIPSQNV</sequence>
<dbReference type="GO" id="GO:0016020">
    <property type="term" value="C:membrane"/>
    <property type="evidence" value="ECO:0007669"/>
    <property type="project" value="UniProtKB-SubCell"/>
</dbReference>
<dbReference type="Gene3D" id="1.20.1250.20">
    <property type="entry name" value="MFS general substrate transporter like domains"/>
    <property type="match status" value="1"/>
</dbReference>
<feature type="transmembrane region" description="Helical" evidence="5">
    <location>
        <begin position="312"/>
        <end position="334"/>
    </location>
</feature>
<evidence type="ECO:0000256" key="5">
    <source>
        <dbReference type="SAM" id="Phobius"/>
    </source>
</evidence>
<feature type="transmembrane region" description="Helical" evidence="5">
    <location>
        <begin position="284"/>
        <end position="306"/>
    </location>
</feature>
<comment type="subcellular location">
    <subcellularLocation>
        <location evidence="1">Membrane</location>
        <topology evidence="1">Multi-pass membrane protein</topology>
    </subcellularLocation>
</comment>
<keyword evidence="4 5" id="KW-0472">Membrane</keyword>
<organism evidence="7 8">
    <name type="scientific">Parnassius mnemosyne</name>
    <name type="common">clouded apollo</name>
    <dbReference type="NCBI Taxonomy" id="213953"/>
    <lineage>
        <taxon>Eukaryota</taxon>
        <taxon>Metazoa</taxon>
        <taxon>Ecdysozoa</taxon>
        <taxon>Arthropoda</taxon>
        <taxon>Hexapoda</taxon>
        <taxon>Insecta</taxon>
        <taxon>Pterygota</taxon>
        <taxon>Neoptera</taxon>
        <taxon>Endopterygota</taxon>
        <taxon>Lepidoptera</taxon>
        <taxon>Glossata</taxon>
        <taxon>Ditrysia</taxon>
        <taxon>Papilionoidea</taxon>
        <taxon>Papilionidae</taxon>
        <taxon>Parnassiinae</taxon>
        <taxon>Parnassini</taxon>
        <taxon>Parnassius</taxon>
        <taxon>Driopa</taxon>
    </lineage>
</organism>
<feature type="transmembrane region" description="Helical" evidence="5">
    <location>
        <begin position="143"/>
        <end position="163"/>
    </location>
</feature>
<feature type="transmembrane region" description="Helical" evidence="5">
    <location>
        <begin position="112"/>
        <end position="131"/>
    </location>
</feature>
<comment type="caution">
    <text evidence="7">The sequence shown here is derived from an EMBL/GenBank/DDBJ whole genome shotgun (WGS) entry which is preliminary data.</text>
</comment>
<feature type="domain" description="Major facilitator superfamily (MFS) profile" evidence="6">
    <location>
        <begin position="18"/>
        <end position="452"/>
    </location>
</feature>
<feature type="transmembrane region" description="Helical" evidence="5">
    <location>
        <begin position="341"/>
        <end position="360"/>
    </location>
</feature>
<dbReference type="InterPro" id="IPR036259">
    <property type="entry name" value="MFS_trans_sf"/>
</dbReference>
<evidence type="ECO:0000313" key="7">
    <source>
        <dbReference type="EMBL" id="CAK1585505.1"/>
    </source>
</evidence>
<protein>
    <recommendedName>
        <fullName evidence="6">Major facilitator superfamily (MFS) profile domain-containing protein</fullName>
    </recommendedName>
</protein>
<evidence type="ECO:0000256" key="3">
    <source>
        <dbReference type="ARBA" id="ARBA00022989"/>
    </source>
</evidence>
<dbReference type="PROSITE" id="PS00216">
    <property type="entry name" value="SUGAR_TRANSPORT_1"/>
    <property type="match status" value="1"/>
</dbReference>
<feature type="transmembrane region" description="Helical" evidence="5">
    <location>
        <begin position="427"/>
        <end position="447"/>
    </location>
</feature>
<dbReference type="GO" id="GO:0022857">
    <property type="term" value="F:transmembrane transporter activity"/>
    <property type="evidence" value="ECO:0007669"/>
    <property type="project" value="InterPro"/>
</dbReference>
<feature type="transmembrane region" description="Helical" evidence="5">
    <location>
        <begin position="366"/>
        <end position="387"/>
    </location>
</feature>
<dbReference type="PROSITE" id="PS00217">
    <property type="entry name" value="SUGAR_TRANSPORT_2"/>
    <property type="match status" value="1"/>
</dbReference>
<dbReference type="InterPro" id="IPR005829">
    <property type="entry name" value="Sugar_transporter_CS"/>
</dbReference>
<dbReference type="Pfam" id="PF00083">
    <property type="entry name" value="Sugar_tr"/>
    <property type="match status" value="1"/>
</dbReference>
<dbReference type="AlphaFoldDB" id="A0AAV1KSM1"/>
<dbReference type="InterPro" id="IPR005828">
    <property type="entry name" value="MFS_sugar_transport-like"/>
</dbReference>
<dbReference type="SUPFAM" id="SSF103473">
    <property type="entry name" value="MFS general substrate transporter"/>
    <property type="match status" value="1"/>
</dbReference>
<feature type="transmembrane region" description="Helical" evidence="5">
    <location>
        <begin position="198"/>
        <end position="217"/>
    </location>
</feature>
<keyword evidence="8" id="KW-1185">Reference proteome</keyword>
<feature type="transmembrane region" description="Helical" evidence="5">
    <location>
        <begin position="16"/>
        <end position="40"/>
    </location>
</feature>
<feature type="transmembrane region" description="Helical" evidence="5">
    <location>
        <begin position="88"/>
        <end position="105"/>
    </location>
</feature>
<evidence type="ECO:0000256" key="2">
    <source>
        <dbReference type="ARBA" id="ARBA00022692"/>
    </source>
</evidence>
<keyword evidence="2 5" id="KW-0812">Transmembrane</keyword>
<reference evidence="7 8" key="1">
    <citation type="submission" date="2023-11" db="EMBL/GenBank/DDBJ databases">
        <authorList>
            <person name="Hedman E."/>
            <person name="Englund M."/>
            <person name="Stromberg M."/>
            <person name="Nyberg Akerstrom W."/>
            <person name="Nylinder S."/>
            <person name="Jareborg N."/>
            <person name="Kallberg Y."/>
            <person name="Kronander E."/>
        </authorList>
    </citation>
    <scope>NUCLEOTIDE SEQUENCE [LARGE SCALE GENOMIC DNA]</scope>
</reference>
<dbReference type="InterPro" id="IPR020846">
    <property type="entry name" value="MFS_dom"/>
</dbReference>
<gene>
    <name evidence="7" type="ORF">PARMNEM_LOCUS6577</name>
</gene>
<evidence type="ECO:0000256" key="4">
    <source>
        <dbReference type="ARBA" id="ARBA00023136"/>
    </source>
</evidence>
<evidence type="ECO:0000313" key="8">
    <source>
        <dbReference type="Proteomes" id="UP001314205"/>
    </source>
</evidence>
<accession>A0AAV1KSM1</accession>
<name>A0AAV1KSM1_9NEOP</name>
<dbReference type="PANTHER" id="PTHR24064">
    <property type="entry name" value="SOLUTE CARRIER FAMILY 22 MEMBER"/>
    <property type="match status" value="1"/>
</dbReference>
<dbReference type="CDD" id="cd17317">
    <property type="entry name" value="MFS_SLC22"/>
    <property type="match status" value="1"/>
</dbReference>
<dbReference type="EMBL" id="CAVLGL010000079">
    <property type="protein sequence ID" value="CAK1585505.1"/>
    <property type="molecule type" value="Genomic_DNA"/>
</dbReference>
<dbReference type="PROSITE" id="PS50850">
    <property type="entry name" value="MFS"/>
    <property type="match status" value="1"/>
</dbReference>
<proteinExistence type="predicted"/>
<feature type="transmembrane region" description="Helical" evidence="5">
    <location>
        <begin position="399"/>
        <end position="421"/>
    </location>
</feature>
<evidence type="ECO:0000259" key="6">
    <source>
        <dbReference type="PROSITE" id="PS50850"/>
    </source>
</evidence>